<dbReference type="SUPFAM" id="SSF54909">
    <property type="entry name" value="Dimeric alpha+beta barrel"/>
    <property type="match status" value="1"/>
</dbReference>
<dbReference type="Gene3D" id="1.10.490.10">
    <property type="entry name" value="Globins"/>
    <property type="match status" value="1"/>
</dbReference>
<evidence type="ECO:0000256" key="3">
    <source>
        <dbReference type="ARBA" id="ARBA00022723"/>
    </source>
</evidence>
<evidence type="ECO:0008006" key="7">
    <source>
        <dbReference type="Google" id="ProtNLM"/>
    </source>
</evidence>
<accession>A0ABN1TN30</accession>
<dbReference type="Proteomes" id="UP001499987">
    <property type="component" value="Unassembled WGS sequence"/>
</dbReference>
<evidence type="ECO:0000313" key="5">
    <source>
        <dbReference type="EMBL" id="GAA1091855.1"/>
    </source>
</evidence>
<keyword evidence="6" id="KW-1185">Reference proteome</keyword>
<keyword evidence="3" id="KW-0479">Metal-binding</keyword>
<dbReference type="InterPro" id="IPR009050">
    <property type="entry name" value="Globin-like_sf"/>
</dbReference>
<evidence type="ECO:0000256" key="2">
    <source>
        <dbReference type="ARBA" id="ARBA00022617"/>
    </source>
</evidence>
<sequence length="252" mass="27451">MTIEYIRYRLAGPQHRAAFEAACRGAVAGLGGAGGCVDYALERSAGDPDGYGLRIRWTSEEGRREFWESPEGGALVAALAPYAEPAGLSVEEATPVAGRGGSTPTLYTWAGGAPALERLFTRFYERVDEDELLAPVFAGKDPAHAQHVAAWLGEVFGGPPRYTSEYGGHRHMASRHLGRGITEEQRRRWIALLTDTADEVGLPDDPEFRAVLAHYLEWGTRMAVLYSGPNPPPLPEAPAPHWDWGITPPYRG</sequence>
<dbReference type="Gene3D" id="3.30.70.100">
    <property type="match status" value="1"/>
</dbReference>
<organism evidence="5 6">
    <name type="scientific">Kitasatospora arboriphila</name>
    <dbReference type="NCBI Taxonomy" id="258052"/>
    <lineage>
        <taxon>Bacteria</taxon>
        <taxon>Bacillati</taxon>
        <taxon>Actinomycetota</taxon>
        <taxon>Actinomycetes</taxon>
        <taxon>Kitasatosporales</taxon>
        <taxon>Streptomycetaceae</taxon>
        <taxon>Kitasatospora</taxon>
    </lineage>
</organism>
<reference evidence="5 6" key="1">
    <citation type="journal article" date="2019" name="Int. J. Syst. Evol. Microbiol.">
        <title>The Global Catalogue of Microorganisms (GCM) 10K type strain sequencing project: providing services to taxonomists for standard genome sequencing and annotation.</title>
        <authorList>
            <consortium name="The Broad Institute Genomics Platform"/>
            <consortium name="The Broad Institute Genome Sequencing Center for Infectious Disease"/>
            <person name="Wu L."/>
            <person name="Ma J."/>
        </authorList>
    </citation>
    <scope>NUCLEOTIDE SEQUENCE [LARGE SCALE GENOMIC DNA]</scope>
    <source>
        <strain evidence="5 6">JCM 13002</strain>
    </source>
</reference>
<evidence type="ECO:0000313" key="6">
    <source>
        <dbReference type="Proteomes" id="UP001499987"/>
    </source>
</evidence>
<gene>
    <name evidence="5" type="ORF">GCM10009663_39510</name>
</gene>
<protein>
    <recommendedName>
        <fullName evidence="7">Antibiotic biosynthesis monooxygenase</fullName>
    </recommendedName>
</protein>
<keyword evidence="2" id="KW-0349">Heme</keyword>
<dbReference type="InterPro" id="IPR011008">
    <property type="entry name" value="Dimeric_a/b-barrel"/>
</dbReference>
<proteinExistence type="predicted"/>
<evidence type="ECO:0000256" key="1">
    <source>
        <dbReference type="ARBA" id="ARBA00022448"/>
    </source>
</evidence>
<keyword evidence="4" id="KW-0408">Iron</keyword>
<dbReference type="SUPFAM" id="SSF46458">
    <property type="entry name" value="Globin-like"/>
    <property type="match status" value="1"/>
</dbReference>
<dbReference type="EMBL" id="BAAALD010000037">
    <property type="protein sequence ID" value="GAA1091855.1"/>
    <property type="molecule type" value="Genomic_DNA"/>
</dbReference>
<dbReference type="InterPro" id="IPR012292">
    <property type="entry name" value="Globin/Proto"/>
</dbReference>
<keyword evidence="1" id="KW-0813">Transport</keyword>
<dbReference type="Pfam" id="PF01152">
    <property type="entry name" value="Bac_globin"/>
    <property type="match status" value="1"/>
</dbReference>
<comment type="caution">
    <text evidence="5">The sequence shown here is derived from an EMBL/GenBank/DDBJ whole genome shotgun (WGS) entry which is preliminary data.</text>
</comment>
<dbReference type="CDD" id="cd14775">
    <property type="entry name" value="TrHb2_O-like"/>
    <property type="match status" value="1"/>
</dbReference>
<dbReference type="InterPro" id="IPR001486">
    <property type="entry name" value="Hemoglobin_trunc"/>
</dbReference>
<evidence type="ECO:0000256" key="4">
    <source>
        <dbReference type="ARBA" id="ARBA00023004"/>
    </source>
</evidence>
<dbReference type="RefSeq" id="WP_344624974.1">
    <property type="nucleotide sequence ID" value="NZ_BAAALD010000037.1"/>
</dbReference>
<name>A0ABN1TN30_9ACTN</name>